<evidence type="ECO:0000259" key="10">
    <source>
        <dbReference type="PROSITE" id="PS51669"/>
    </source>
</evidence>
<dbReference type="SUPFAM" id="SSF53706">
    <property type="entry name" value="Formate dehydrogenase/DMSO reductase, domains 1-3"/>
    <property type="match status" value="1"/>
</dbReference>
<evidence type="ECO:0000313" key="13">
    <source>
        <dbReference type="Proteomes" id="UP000248798"/>
    </source>
</evidence>
<dbReference type="InterPro" id="IPR006963">
    <property type="entry name" value="Mopterin_OxRdtase_4Fe-4S_dom"/>
</dbReference>
<dbReference type="CDD" id="cd10551">
    <property type="entry name" value="PsrB"/>
    <property type="match status" value="1"/>
</dbReference>
<keyword evidence="14" id="KW-1185">Reference proteome</keyword>
<dbReference type="InterPro" id="IPR009010">
    <property type="entry name" value="Asp_de-COase-like_dom_sf"/>
</dbReference>
<dbReference type="InterPro" id="IPR050612">
    <property type="entry name" value="Prok_Mopterin_Oxidored"/>
</dbReference>
<dbReference type="SUPFAM" id="SSF54862">
    <property type="entry name" value="4Fe-4S ferredoxins"/>
    <property type="match status" value="1"/>
</dbReference>
<keyword evidence="5" id="KW-0560">Oxidoreductase</keyword>
<dbReference type="InterPro" id="IPR006656">
    <property type="entry name" value="Mopterin_OxRdtase"/>
</dbReference>
<dbReference type="PROSITE" id="PS51379">
    <property type="entry name" value="4FE4S_FER_2"/>
    <property type="match status" value="2"/>
</dbReference>
<sequence>MDRRTFLKTAGIGSISVAYGCKSDYDKNIFSLVTAPKDFVTGQAVWYASTCMECPAGCGILAKNREGRVIKLEGNPAHPVNRGKLCIRGQAALQSVYDPDRLMMPQLKTGQTFKPISYNQAFDILKKRMHTASDKGSNRVKMLTGITSVPLCTLFATTLEAFGATPAAVYEPYAHDALRAAHQALFSKPMLPSFHMENADFILGFGADFIETWLSPVEYIRKFKSMHSPKDGTKGTFVHAGPYMSLTAANADKFFPVTAGTEYMVALGVIRQILETRTIDHLPGPFLKELTAVVSPYHPDIVEKNTGFPEADQNRLAQSMLASHRPLVLGSTGTTTADTSFALEMAVTLMNLLLDKDLSLYDFEHRHALEKVMTAKETAKFFKTVATDPTELLLFYNTNPLFTFPENADLTDIFNRKEIFKVSFSNVMDETSKNADLIFPVQLPLETWDSYESNTACISTLQPAMGRLSKAPSMGDVFLDLSDKDRQFDDYYQYLADYLYTNMPEKSKAHFMQTIQSGGIFHSNSKSVAGRPPLDTGSIKALKNAPYVIELSEEPELNFLAVPSLRLYDGRGGNKSWLNEIPDPVTSIAWETMLMIHPATLEERGFAHGDILTIEAGDHAITAPVYSYQGVALGVMAMQMGQGHSACGRYAQGFGSNPVDLLSGNLETSDFLSYLITPTSIKRTGKVEALPQTDGSRSQYKRKIALSMTLANSHSEDGHGKSADHGQSDGHGQKEGGGLDMNQFPLTLPTEEGYDKKRDVYAPHEHDGYRWGMIVDLDKCVGCNACVAACYAENNIGVVGKEQIIKGREMAWLRIERYQDQNDEDRLIFLPMMCQHCDAAPCESVCPVYAPHHSKEGLNNQVYNRCIGTRFCAQNCPYKVRKFNWFDWERPAPLNLQLNPDVTARSKGVMEKCSFCVQRIKKAHNQAKNENRKIRDGEVQPACVQTCPANALTFGNFLDKNSAVSILARESRAYQVLGYLNTKPAVIYLKKMVQEL</sequence>
<keyword evidence="4" id="KW-0732">Signal</keyword>
<reference evidence="12 13" key="1">
    <citation type="submission" date="2018-06" db="EMBL/GenBank/DDBJ databases">
        <title>Complete Genome Sequence of Desulfobacter hydrogenophilus (DSM3380).</title>
        <authorList>
            <person name="Marietou A."/>
            <person name="Schreiber L."/>
            <person name="Marshall I."/>
            <person name="Jorgensen B."/>
        </authorList>
    </citation>
    <scope>NUCLEOTIDE SEQUENCE [LARGE SCALE GENOMIC DNA]</scope>
    <source>
        <strain evidence="12 13">DSM 3380</strain>
    </source>
</reference>
<keyword evidence="6" id="KW-0408">Iron</keyword>
<evidence type="ECO:0000256" key="2">
    <source>
        <dbReference type="ARBA" id="ARBA00022505"/>
    </source>
</evidence>
<dbReference type="GO" id="GO:0016491">
    <property type="term" value="F:oxidoreductase activity"/>
    <property type="evidence" value="ECO:0007669"/>
    <property type="project" value="UniProtKB-KW"/>
</dbReference>
<evidence type="ECO:0000256" key="4">
    <source>
        <dbReference type="ARBA" id="ARBA00022729"/>
    </source>
</evidence>
<dbReference type="Pfam" id="PF00384">
    <property type="entry name" value="Molybdopterin"/>
    <property type="match status" value="1"/>
</dbReference>
<reference evidence="11 14" key="2">
    <citation type="submission" date="2019-02" db="EMBL/GenBank/DDBJ databases">
        <title>Complete genome sequence of Desulfobacter hydrogenophilus AcRS1.</title>
        <authorList>
            <person name="Marietou A."/>
            <person name="Lund M.B."/>
            <person name="Marshall I.P.G."/>
            <person name="Schreiber L."/>
            <person name="Jorgensen B."/>
        </authorList>
    </citation>
    <scope>NUCLEOTIDE SEQUENCE [LARGE SCALE GENOMIC DNA]</scope>
    <source>
        <strain evidence="11 14">AcRS1</strain>
    </source>
</reference>
<dbReference type="InterPro" id="IPR017896">
    <property type="entry name" value="4Fe4S_Fe-S-bd"/>
</dbReference>
<dbReference type="PANTHER" id="PTHR43742:SF9">
    <property type="entry name" value="TETRATHIONATE REDUCTASE SUBUNIT A"/>
    <property type="match status" value="1"/>
</dbReference>
<dbReference type="PROSITE" id="PS51669">
    <property type="entry name" value="4FE4S_MOW_BIS_MGD"/>
    <property type="match status" value="1"/>
</dbReference>
<evidence type="ECO:0000313" key="12">
    <source>
        <dbReference type="EMBL" id="RAM01987.1"/>
    </source>
</evidence>
<organism evidence="12 13">
    <name type="scientific">Desulfobacter hydrogenophilus</name>
    <dbReference type="NCBI Taxonomy" id="2291"/>
    <lineage>
        <taxon>Bacteria</taxon>
        <taxon>Pseudomonadati</taxon>
        <taxon>Thermodesulfobacteriota</taxon>
        <taxon>Desulfobacteria</taxon>
        <taxon>Desulfobacterales</taxon>
        <taxon>Desulfobacteraceae</taxon>
        <taxon>Desulfobacter</taxon>
    </lineage>
</organism>
<dbReference type="GO" id="GO:0046872">
    <property type="term" value="F:metal ion binding"/>
    <property type="evidence" value="ECO:0007669"/>
    <property type="project" value="UniProtKB-KW"/>
</dbReference>
<keyword evidence="3" id="KW-0479">Metal-binding</keyword>
<protein>
    <submittedName>
        <fullName evidence="11">4Fe-4S dicluster domain-containing protein</fullName>
    </submittedName>
</protein>
<feature type="domain" description="4Fe-4S ferredoxin-type" evidence="9">
    <location>
        <begin position="825"/>
        <end position="856"/>
    </location>
</feature>
<dbReference type="Gene3D" id="3.30.70.20">
    <property type="match status" value="2"/>
</dbReference>
<dbReference type="Gene3D" id="3.30.2070.10">
    <property type="entry name" value="Formate dehydrogenase/DMSO reductase"/>
    <property type="match status" value="1"/>
</dbReference>
<dbReference type="GO" id="GO:0051539">
    <property type="term" value="F:4 iron, 4 sulfur cluster binding"/>
    <property type="evidence" value="ECO:0007669"/>
    <property type="project" value="UniProtKB-KW"/>
</dbReference>
<feature type="region of interest" description="Disordered" evidence="8">
    <location>
        <begin position="711"/>
        <end position="745"/>
    </location>
</feature>
<dbReference type="Gene3D" id="2.40.40.20">
    <property type="match status" value="1"/>
</dbReference>
<gene>
    <name evidence="12" type="ORF">DO021_11135</name>
    <name evidence="11" type="ORF">EYB58_00240</name>
</gene>
<dbReference type="SMART" id="SM00926">
    <property type="entry name" value="Molybdop_Fe4S4"/>
    <property type="match status" value="1"/>
</dbReference>
<dbReference type="Proteomes" id="UP000248798">
    <property type="component" value="Unassembled WGS sequence"/>
</dbReference>
<feature type="domain" description="4Fe-4S ferredoxin-type" evidence="9">
    <location>
        <begin position="771"/>
        <end position="801"/>
    </location>
</feature>
<feature type="compositionally biased region" description="Basic and acidic residues" evidence="8">
    <location>
        <begin position="714"/>
        <end position="734"/>
    </location>
</feature>
<evidence type="ECO:0000256" key="3">
    <source>
        <dbReference type="ARBA" id="ARBA00022723"/>
    </source>
</evidence>
<dbReference type="AlphaFoldDB" id="A0A328FG31"/>
<evidence type="ECO:0000313" key="11">
    <source>
        <dbReference type="EMBL" id="QBH11488.1"/>
    </source>
</evidence>
<dbReference type="Gene3D" id="3.40.50.740">
    <property type="match status" value="1"/>
</dbReference>
<keyword evidence="1" id="KW-0004">4Fe-4S</keyword>
<keyword evidence="7" id="KW-0411">Iron-sulfur</keyword>
<dbReference type="EMBL" id="QLNI01000020">
    <property type="protein sequence ID" value="RAM01987.1"/>
    <property type="molecule type" value="Genomic_DNA"/>
</dbReference>
<dbReference type="Gene3D" id="2.20.25.90">
    <property type="entry name" value="ADC-like domains"/>
    <property type="match status" value="1"/>
</dbReference>
<dbReference type="SUPFAM" id="SSF50692">
    <property type="entry name" value="ADC-like"/>
    <property type="match status" value="1"/>
</dbReference>
<dbReference type="PANTHER" id="PTHR43742">
    <property type="entry name" value="TRIMETHYLAMINE-N-OXIDE REDUCTASE"/>
    <property type="match status" value="1"/>
</dbReference>
<evidence type="ECO:0000313" key="14">
    <source>
        <dbReference type="Proteomes" id="UP000293902"/>
    </source>
</evidence>
<dbReference type="Proteomes" id="UP000293902">
    <property type="component" value="Chromosome"/>
</dbReference>
<dbReference type="PROSITE" id="PS51257">
    <property type="entry name" value="PROKAR_LIPOPROTEIN"/>
    <property type="match status" value="1"/>
</dbReference>
<accession>A0A328FG31</accession>
<feature type="domain" description="4Fe-4S Mo/W bis-MGD-type" evidence="10">
    <location>
        <begin position="44"/>
        <end position="100"/>
    </location>
</feature>
<evidence type="ECO:0000256" key="8">
    <source>
        <dbReference type="SAM" id="MobiDB-lite"/>
    </source>
</evidence>
<dbReference type="RefSeq" id="WP_111956643.1">
    <property type="nucleotide sequence ID" value="NZ_CP036313.1"/>
</dbReference>
<evidence type="ECO:0000256" key="7">
    <source>
        <dbReference type="ARBA" id="ARBA00023014"/>
    </source>
</evidence>
<dbReference type="Gene3D" id="3.40.228.10">
    <property type="entry name" value="Dimethylsulfoxide Reductase, domain 2"/>
    <property type="match status" value="1"/>
</dbReference>
<evidence type="ECO:0000256" key="6">
    <source>
        <dbReference type="ARBA" id="ARBA00023004"/>
    </source>
</evidence>
<proteinExistence type="predicted"/>
<keyword evidence="2" id="KW-0500">Molybdenum</keyword>
<evidence type="ECO:0000259" key="9">
    <source>
        <dbReference type="PROSITE" id="PS51379"/>
    </source>
</evidence>
<evidence type="ECO:0000256" key="5">
    <source>
        <dbReference type="ARBA" id="ARBA00023002"/>
    </source>
</evidence>
<dbReference type="EMBL" id="CP036313">
    <property type="protein sequence ID" value="QBH11488.1"/>
    <property type="molecule type" value="Genomic_DNA"/>
</dbReference>
<dbReference type="Pfam" id="PF04879">
    <property type="entry name" value="Molybdop_Fe4S4"/>
    <property type="match status" value="1"/>
</dbReference>
<dbReference type="Pfam" id="PF12838">
    <property type="entry name" value="Fer4_7"/>
    <property type="match status" value="1"/>
</dbReference>
<evidence type="ECO:0000256" key="1">
    <source>
        <dbReference type="ARBA" id="ARBA00022485"/>
    </source>
</evidence>
<name>A0A328FG31_9BACT</name>
<dbReference type="OrthoDB" id="9789030at2"/>